<reference evidence="1 2" key="1">
    <citation type="submission" date="2021-06" db="EMBL/GenBank/DDBJ databases">
        <title>Caerostris extrusa draft genome.</title>
        <authorList>
            <person name="Kono N."/>
            <person name="Arakawa K."/>
        </authorList>
    </citation>
    <scope>NUCLEOTIDE SEQUENCE [LARGE SCALE GENOMIC DNA]</scope>
</reference>
<sequence>MGRYFRGQTKSVVIMTWRKLGDRIKDKRINKHEDLLIPSAFSPEINWWLLFNKKTIISSTLSVRDCSLERIFRARKWLLLMSSYSVNNCYCMDEVCPVL</sequence>
<dbReference type="Proteomes" id="UP001054945">
    <property type="component" value="Unassembled WGS sequence"/>
</dbReference>
<proteinExistence type="predicted"/>
<protein>
    <submittedName>
        <fullName evidence="1">Uncharacterized protein</fullName>
    </submittedName>
</protein>
<evidence type="ECO:0000313" key="1">
    <source>
        <dbReference type="EMBL" id="GIX82784.1"/>
    </source>
</evidence>
<comment type="caution">
    <text evidence="1">The sequence shown here is derived from an EMBL/GenBank/DDBJ whole genome shotgun (WGS) entry which is preliminary data.</text>
</comment>
<keyword evidence="2" id="KW-1185">Reference proteome</keyword>
<name>A0AAV4NH52_CAEEX</name>
<dbReference type="EMBL" id="BPLR01003268">
    <property type="protein sequence ID" value="GIX82784.1"/>
    <property type="molecule type" value="Genomic_DNA"/>
</dbReference>
<gene>
    <name evidence="1" type="ORF">CEXT_157401</name>
</gene>
<accession>A0AAV4NH52</accession>
<dbReference type="AlphaFoldDB" id="A0AAV4NH52"/>
<organism evidence="1 2">
    <name type="scientific">Caerostris extrusa</name>
    <name type="common">Bark spider</name>
    <name type="synonym">Caerostris bankana</name>
    <dbReference type="NCBI Taxonomy" id="172846"/>
    <lineage>
        <taxon>Eukaryota</taxon>
        <taxon>Metazoa</taxon>
        <taxon>Ecdysozoa</taxon>
        <taxon>Arthropoda</taxon>
        <taxon>Chelicerata</taxon>
        <taxon>Arachnida</taxon>
        <taxon>Araneae</taxon>
        <taxon>Araneomorphae</taxon>
        <taxon>Entelegynae</taxon>
        <taxon>Araneoidea</taxon>
        <taxon>Araneidae</taxon>
        <taxon>Caerostris</taxon>
    </lineage>
</organism>
<evidence type="ECO:0000313" key="2">
    <source>
        <dbReference type="Proteomes" id="UP001054945"/>
    </source>
</evidence>